<evidence type="ECO:0000313" key="3">
    <source>
        <dbReference type="Proteomes" id="UP000823775"/>
    </source>
</evidence>
<protein>
    <submittedName>
        <fullName evidence="2">Uncharacterized protein</fullName>
    </submittedName>
</protein>
<dbReference type="Proteomes" id="UP000823775">
    <property type="component" value="Unassembled WGS sequence"/>
</dbReference>
<accession>A0ABS8RMU3</accession>
<evidence type="ECO:0000256" key="1">
    <source>
        <dbReference type="SAM" id="MobiDB-lite"/>
    </source>
</evidence>
<reference evidence="2 3" key="1">
    <citation type="journal article" date="2021" name="BMC Genomics">
        <title>Datura genome reveals duplications of psychoactive alkaloid biosynthetic genes and high mutation rate following tissue culture.</title>
        <authorList>
            <person name="Rajewski A."/>
            <person name="Carter-House D."/>
            <person name="Stajich J."/>
            <person name="Litt A."/>
        </authorList>
    </citation>
    <scope>NUCLEOTIDE SEQUENCE [LARGE SCALE GENOMIC DNA]</scope>
    <source>
        <strain evidence="2">AR-01</strain>
    </source>
</reference>
<feature type="region of interest" description="Disordered" evidence="1">
    <location>
        <begin position="1"/>
        <end position="24"/>
    </location>
</feature>
<organism evidence="2 3">
    <name type="scientific">Datura stramonium</name>
    <name type="common">Jimsonweed</name>
    <name type="synonym">Common thornapple</name>
    <dbReference type="NCBI Taxonomy" id="4076"/>
    <lineage>
        <taxon>Eukaryota</taxon>
        <taxon>Viridiplantae</taxon>
        <taxon>Streptophyta</taxon>
        <taxon>Embryophyta</taxon>
        <taxon>Tracheophyta</taxon>
        <taxon>Spermatophyta</taxon>
        <taxon>Magnoliopsida</taxon>
        <taxon>eudicotyledons</taxon>
        <taxon>Gunneridae</taxon>
        <taxon>Pentapetalae</taxon>
        <taxon>asterids</taxon>
        <taxon>lamiids</taxon>
        <taxon>Solanales</taxon>
        <taxon>Solanaceae</taxon>
        <taxon>Solanoideae</taxon>
        <taxon>Datureae</taxon>
        <taxon>Datura</taxon>
    </lineage>
</organism>
<comment type="caution">
    <text evidence="2">The sequence shown here is derived from an EMBL/GenBank/DDBJ whole genome shotgun (WGS) entry which is preliminary data.</text>
</comment>
<feature type="non-terminal residue" evidence="2">
    <location>
        <position position="1"/>
    </location>
</feature>
<name>A0ABS8RMU3_DATST</name>
<evidence type="ECO:0000313" key="2">
    <source>
        <dbReference type="EMBL" id="MCD7447350.1"/>
    </source>
</evidence>
<sequence length="76" mass="8535">KKKRRSIGRRPKKAIHTSQETGEKRQMFEQSALHDFGDRIGFVNTIEQNDVGGETIEPIDFVSTTCIGDSVANNDK</sequence>
<dbReference type="EMBL" id="JACEIK010000034">
    <property type="protein sequence ID" value="MCD7447350.1"/>
    <property type="molecule type" value="Genomic_DNA"/>
</dbReference>
<feature type="compositionally biased region" description="Basic residues" evidence="1">
    <location>
        <begin position="1"/>
        <end position="15"/>
    </location>
</feature>
<gene>
    <name evidence="2" type="ORF">HAX54_027826</name>
</gene>
<proteinExistence type="predicted"/>
<keyword evidence="3" id="KW-1185">Reference proteome</keyword>